<dbReference type="STRING" id="1045775.SAMN05216378_1873"/>
<keyword evidence="3" id="KW-1185">Reference proteome</keyword>
<gene>
    <name evidence="2" type="ORF">SAMN05216378_1873</name>
</gene>
<dbReference type="RefSeq" id="WP_245772948.1">
    <property type="nucleotide sequence ID" value="NZ_FOMT01000002.1"/>
</dbReference>
<dbReference type="PANTHER" id="PTHR43750:SF3">
    <property type="entry name" value="UDP-GLUCOSE 6-DEHYDROGENASE TUAD"/>
    <property type="match status" value="1"/>
</dbReference>
<organism evidence="2 3">
    <name type="scientific">Paenibacillus catalpae</name>
    <dbReference type="NCBI Taxonomy" id="1045775"/>
    <lineage>
        <taxon>Bacteria</taxon>
        <taxon>Bacillati</taxon>
        <taxon>Bacillota</taxon>
        <taxon>Bacilli</taxon>
        <taxon>Bacillales</taxon>
        <taxon>Paenibacillaceae</taxon>
        <taxon>Paenibacillus</taxon>
    </lineage>
</organism>
<dbReference type="EMBL" id="FOMT01000002">
    <property type="protein sequence ID" value="SFD98499.1"/>
    <property type="molecule type" value="Genomic_DNA"/>
</dbReference>
<dbReference type="Proteomes" id="UP000198855">
    <property type="component" value="Unassembled WGS sequence"/>
</dbReference>
<dbReference type="PANTHER" id="PTHR43750">
    <property type="entry name" value="UDP-GLUCOSE 6-DEHYDROGENASE TUAD"/>
    <property type="match status" value="1"/>
</dbReference>
<evidence type="ECO:0000259" key="1">
    <source>
        <dbReference type="Pfam" id="PF03721"/>
    </source>
</evidence>
<sequence>MVNVGVMGTGYVGLVHGAVLSSYGFRVTCMDVYEAKIDRLNQGISPIYEPGLEELLHSGLRNGNLSFTTSAQQVVQSSDILFIAVGTPAKEDGSADLSYVRGFIRPSMVPILPSRRK</sequence>
<proteinExistence type="predicted"/>
<dbReference type="InterPro" id="IPR001732">
    <property type="entry name" value="UDP-Glc/GDP-Man_DH_N"/>
</dbReference>
<name>A0A1I1WTZ2_9BACL</name>
<protein>
    <submittedName>
        <fullName evidence="2">UDPglucose 6-dehydrogenase</fullName>
    </submittedName>
</protein>
<accession>A0A1I1WTZ2</accession>
<dbReference type="Gene3D" id="3.40.50.720">
    <property type="entry name" value="NAD(P)-binding Rossmann-like Domain"/>
    <property type="match status" value="1"/>
</dbReference>
<dbReference type="SUPFAM" id="SSF51735">
    <property type="entry name" value="NAD(P)-binding Rossmann-fold domains"/>
    <property type="match status" value="1"/>
</dbReference>
<dbReference type="Pfam" id="PF03721">
    <property type="entry name" value="UDPG_MGDP_dh_N"/>
    <property type="match status" value="1"/>
</dbReference>
<feature type="domain" description="UDP-glucose/GDP-mannose dehydrogenase N-terminal" evidence="1">
    <location>
        <begin position="3"/>
        <end position="102"/>
    </location>
</feature>
<dbReference type="InterPro" id="IPR036291">
    <property type="entry name" value="NAD(P)-bd_dom_sf"/>
</dbReference>
<reference evidence="3" key="1">
    <citation type="submission" date="2016-10" db="EMBL/GenBank/DDBJ databases">
        <authorList>
            <person name="Varghese N."/>
            <person name="Submissions S."/>
        </authorList>
    </citation>
    <scope>NUCLEOTIDE SEQUENCE [LARGE SCALE GENOMIC DNA]</scope>
    <source>
        <strain evidence="3">CGMCC 1.10784</strain>
    </source>
</reference>
<dbReference type="GO" id="GO:0051287">
    <property type="term" value="F:NAD binding"/>
    <property type="evidence" value="ECO:0007669"/>
    <property type="project" value="InterPro"/>
</dbReference>
<evidence type="ECO:0000313" key="2">
    <source>
        <dbReference type="EMBL" id="SFD98499.1"/>
    </source>
</evidence>
<evidence type="ECO:0000313" key="3">
    <source>
        <dbReference type="Proteomes" id="UP000198855"/>
    </source>
</evidence>
<dbReference type="GO" id="GO:0016616">
    <property type="term" value="F:oxidoreductase activity, acting on the CH-OH group of donors, NAD or NADP as acceptor"/>
    <property type="evidence" value="ECO:0007669"/>
    <property type="project" value="InterPro"/>
</dbReference>
<dbReference type="AlphaFoldDB" id="A0A1I1WTZ2"/>